<accession>A0A2S3UAM9</accession>
<keyword evidence="1" id="KW-1133">Transmembrane helix</keyword>
<gene>
    <name evidence="2" type="ORF">S101258_00104</name>
</gene>
<name>A0A2S3UAM9_LACPN</name>
<dbReference type="Proteomes" id="UP000236990">
    <property type="component" value="Unassembled WGS sequence"/>
</dbReference>
<protein>
    <submittedName>
        <fullName evidence="2">Uncharacterized protein</fullName>
    </submittedName>
</protein>
<organism evidence="2 3">
    <name type="scientific">Lactiplantibacillus plantarum subsp. plantarum</name>
    <dbReference type="NCBI Taxonomy" id="337330"/>
    <lineage>
        <taxon>Bacteria</taxon>
        <taxon>Bacillati</taxon>
        <taxon>Bacillota</taxon>
        <taxon>Bacilli</taxon>
        <taxon>Lactobacillales</taxon>
        <taxon>Lactobacillaceae</taxon>
        <taxon>Lactiplantibacillus</taxon>
    </lineage>
</organism>
<sequence>MVGLLVLMPSFFTKVQSKTELMAAIMITPASMMIFIFSPISGFLLAKAWCAARDL</sequence>
<keyword evidence="1" id="KW-0472">Membrane</keyword>
<dbReference type="EMBL" id="NKCZ01000036">
    <property type="protein sequence ID" value="POD89191.1"/>
    <property type="molecule type" value="Genomic_DNA"/>
</dbReference>
<comment type="caution">
    <text evidence="2">The sequence shown here is derived from an EMBL/GenBank/DDBJ whole genome shotgun (WGS) entry which is preliminary data.</text>
</comment>
<keyword evidence="1" id="KW-0812">Transmembrane</keyword>
<dbReference type="AlphaFoldDB" id="A0A2S3UAM9"/>
<evidence type="ECO:0000313" key="3">
    <source>
        <dbReference type="Proteomes" id="UP000236990"/>
    </source>
</evidence>
<proteinExistence type="predicted"/>
<evidence type="ECO:0000313" key="2">
    <source>
        <dbReference type="EMBL" id="POD89191.1"/>
    </source>
</evidence>
<feature type="transmembrane region" description="Helical" evidence="1">
    <location>
        <begin position="27"/>
        <end position="46"/>
    </location>
</feature>
<evidence type="ECO:0000256" key="1">
    <source>
        <dbReference type="SAM" id="Phobius"/>
    </source>
</evidence>
<reference evidence="2 3" key="1">
    <citation type="submission" date="2017-06" db="EMBL/GenBank/DDBJ databases">
        <title>Genome sequence of Lactobacillus plantarum subsp. plantarum strain SRCM101258.</title>
        <authorList>
            <person name="Cho S.H."/>
        </authorList>
    </citation>
    <scope>NUCLEOTIDE SEQUENCE [LARGE SCALE GENOMIC DNA]</scope>
    <source>
        <strain evidence="2 3">SRCM101258</strain>
    </source>
</reference>